<gene>
    <name evidence="2" type="ORF">PHLGIDRAFT_123607</name>
</gene>
<dbReference type="Proteomes" id="UP000053257">
    <property type="component" value="Unassembled WGS sequence"/>
</dbReference>
<feature type="compositionally biased region" description="Pro residues" evidence="1">
    <location>
        <begin position="8"/>
        <end position="22"/>
    </location>
</feature>
<dbReference type="HOGENOM" id="CLU_1016025_0_0_1"/>
<evidence type="ECO:0000313" key="2">
    <source>
        <dbReference type="EMBL" id="KIP01157.1"/>
    </source>
</evidence>
<keyword evidence="3" id="KW-1185">Reference proteome</keyword>
<reference evidence="2 3" key="1">
    <citation type="journal article" date="2014" name="PLoS Genet.">
        <title>Analysis of the Phlebiopsis gigantea genome, transcriptome and secretome provides insight into its pioneer colonization strategies of wood.</title>
        <authorList>
            <person name="Hori C."/>
            <person name="Ishida T."/>
            <person name="Igarashi K."/>
            <person name="Samejima M."/>
            <person name="Suzuki H."/>
            <person name="Master E."/>
            <person name="Ferreira P."/>
            <person name="Ruiz-Duenas F.J."/>
            <person name="Held B."/>
            <person name="Canessa P."/>
            <person name="Larrondo L.F."/>
            <person name="Schmoll M."/>
            <person name="Druzhinina I.S."/>
            <person name="Kubicek C.P."/>
            <person name="Gaskell J.A."/>
            <person name="Kersten P."/>
            <person name="St John F."/>
            <person name="Glasner J."/>
            <person name="Sabat G."/>
            <person name="Splinter BonDurant S."/>
            <person name="Syed K."/>
            <person name="Yadav J."/>
            <person name="Mgbeahuruike A.C."/>
            <person name="Kovalchuk A."/>
            <person name="Asiegbu F.O."/>
            <person name="Lackner G."/>
            <person name="Hoffmeister D."/>
            <person name="Rencoret J."/>
            <person name="Gutierrez A."/>
            <person name="Sun H."/>
            <person name="Lindquist E."/>
            <person name="Barry K."/>
            <person name="Riley R."/>
            <person name="Grigoriev I.V."/>
            <person name="Henrissat B."/>
            <person name="Kues U."/>
            <person name="Berka R.M."/>
            <person name="Martinez A.T."/>
            <person name="Covert S.F."/>
            <person name="Blanchette R.A."/>
            <person name="Cullen D."/>
        </authorList>
    </citation>
    <scope>NUCLEOTIDE SEQUENCE [LARGE SCALE GENOMIC DNA]</scope>
    <source>
        <strain evidence="2 3">11061_1 CR5-6</strain>
    </source>
</reference>
<feature type="region of interest" description="Disordered" evidence="1">
    <location>
        <begin position="226"/>
        <end position="274"/>
    </location>
</feature>
<feature type="compositionally biased region" description="Polar residues" evidence="1">
    <location>
        <begin position="27"/>
        <end position="45"/>
    </location>
</feature>
<dbReference type="EMBL" id="KN840891">
    <property type="protein sequence ID" value="KIP01157.1"/>
    <property type="molecule type" value="Genomic_DNA"/>
</dbReference>
<name>A0A0C3RYC4_PHLG1</name>
<accession>A0A0C3RYC4</accession>
<dbReference type="AlphaFoldDB" id="A0A0C3RYC4"/>
<dbReference type="OrthoDB" id="437889at2759"/>
<feature type="compositionally biased region" description="Basic and acidic residues" evidence="1">
    <location>
        <begin position="245"/>
        <end position="261"/>
    </location>
</feature>
<organism evidence="2 3">
    <name type="scientific">Phlebiopsis gigantea (strain 11061_1 CR5-6)</name>
    <name type="common">White-rot fungus</name>
    <name type="synonym">Peniophora gigantea</name>
    <dbReference type="NCBI Taxonomy" id="745531"/>
    <lineage>
        <taxon>Eukaryota</taxon>
        <taxon>Fungi</taxon>
        <taxon>Dikarya</taxon>
        <taxon>Basidiomycota</taxon>
        <taxon>Agaricomycotina</taxon>
        <taxon>Agaricomycetes</taxon>
        <taxon>Polyporales</taxon>
        <taxon>Phanerochaetaceae</taxon>
        <taxon>Phlebiopsis</taxon>
    </lineage>
</organism>
<protein>
    <submittedName>
        <fullName evidence="2">Uncharacterized protein</fullName>
    </submittedName>
</protein>
<evidence type="ECO:0000256" key="1">
    <source>
        <dbReference type="SAM" id="MobiDB-lite"/>
    </source>
</evidence>
<feature type="region of interest" description="Disordered" evidence="1">
    <location>
        <begin position="1"/>
        <end position="61"/>
    </location>
</feature>
<sequence length="274" mass="29198">MLHQPRSTPFPPSPISSPPPPYLTAIPLTQNPSSASHGGSATAPNSPARGRKKENDGARVVGREMSAPVLNIEATLNMTPVRMRNVWWLIFVGTASPLEEELGAFADKRQRGSIHTGAYPVLPDDLDVASLFKDSPDTEGLQLRALVTAVCDTEQSPSHRDNVQLVNEAVDNANLDAADDTDLDAADDTELDAADDTDLDAADDTELDAADDTELDAADDAYLDAVDREGEDDNENEMPPTPDNVHIEVADSHSGYGRDEDGGVLLPHGDGALI</sequence>
<proteinExistence type="predicted"/>
<evidence type="ECO:0000313" key="3">
    <source>
        <dbReference type="Proteomes" id="UP000053257"/>
    </source>
</evidence>